<dbReference type="AlphaFoldDB" id="A0A3S1A2Z5"/>
<gene>
    <name evidence="2" type="ORF">PCC6912_35050</name>
</gene>
<keyword evidence="3" id="KW-1185">Reference proteome</keyword>
<feature type="transmembrane region" description="Helical" evidence="1">
    <location>
        <begin position="30"/>
        <end position="50"/>
    </location>
</feature>
<keyword evidence="1" id="KW-1133">Transmembrane helix</keyword>
<feature type="transmembrane region" description="Helical" evidence="1">
    <location>
        <begin position="70"/>
        <end position="92"/>
    </location>
</feature>
<dbReference type="STRING" id="211165.GCA_000317285_02180"/>
<accession>A0A3S1A2Z5</accession>
<comment type="caution">
    <text evidence="2">The sequence shown here is derived from an EMBL/GenBank/DDBJ whole genome shotgun (WGS) entry which is preliminary data.</text>
</comment>
<sequence length="102" mass="11797">MDNFFPETRLPETETVPGVFPGVMSWWQGLYGWLVNVLATTIAYSIIALFSPQTELFNILSWFTQRTVHLHTATIIIQIIIAAGLYQFEYVVHQRLIRAARR</sequence>
<keyword evidence="1" id="KW-0472">Membrane</keyword>
<dbReference type="EMBL" id="RSCJ01000014">
    <property type="protein sequence ID" value="RUR78740.1"/>
    <property type="molecule type" value="Genomic_DNA"/>
</dbReference>
<dbReference type="Proteomes" id="UP000268857">
    <property type="component" value="Unassembled WGS sequence"/>
</dbReference>
<keyword evidence="1" id="KW-0812">Transmembrane</keyword>
<protein>
    <submittedName>
        <fullName evidence="2">Uncharacterized protein</fullName>
    </submittedName>
</protein>
<evidence type="ECO:0000256" key="1">
    <source>
        <dbReference type="SAM" id="Phobius"/>
    </source>
</evidence>
<organism evidence="2 3">
    <name type="scientific">Chlorogloeopsis fritschii PCC 6912</name>
    <dbReference type="NCBI Taxonomy" id="211165"/>
    <lineage>
        <taxon>Bacteria</taxon>
        <taxon>Bacillati</taxon>
        <taxon>Cyanobacteriota</taxon>
        <taxon>Cyanophyceae</taxon>
        <taxon>Nostocales</taxon>
        <taxon>Chlorogloeopsidaceae</taxon>
        <taxon>Chlorogloeopsis</taxon>
    </lineage>
</organism>
<name>A0A3S1A2Z5_CHLFR</name>
<proteinExistence type="predicted"/>
<reference evidence="2 3" key="1">
    <citation type="journal article" date="2019" name="Genome Biol. Evol.">
        <title>Day and night: Metabolic profiles and evolutionary relationships of six axenic non-marine cyanobacteria.</title>
        <authorList>
            <person name="Will S.E."/>
            <person name="Henke P."/>
            <person name="Boedeker C."/>
            <person name="Huang S."/>
            <person name="Brinkmann H."/>
            <person name="Rohde M."/>
            <person name="Jarek M."/>
            <person name="Friedl T."/>
            <person name="Seufert S."/>
            <person name="Schumacher M."/>
            <person name="Overmann J."/>
            <person name="Neumann-Schaal M."/>
            <person name="Petersen J."/>
        </authorList>
    </citation>
    <scope>NUCLEOTIDE SEQUENCE [LARGE SCALE GENOMIC DNA]</scope>
    <source>
        <strain evidence="2 3">PCC 6912</strain>
    </source>
</reference>
<evidence type="ECO:0000313" key="3">
    <source>
        <dbReference type="Proteomes" id="UP000268857"/>
    </source>
</evidence>
<evidence type="ECO:0000313" key="2">
    <source>
        <dbReference type="EMBL" id="RUR78740.1"/>
    </source>
</evidence>